<organism evidence="2 3">
    <name type="scientific">Mesonia algae</name>
    <dbReference type="NCBI Taxonomy" id="213248"/>
    <lineage>
        <taxon>Bacteria</taxon>
        <taxon>Pseudomonadati</taxon>
        <taxon>Bacteroidota</taxon>
        <taxon>Flavobacteriia</taxon>
        <taxon>Flavobacteriales</taxon>
        <taxon>Flavobacteriaceae</taxon>
        <taxon>Mesonia</taxon>
    </lineage>
</organism>
<protein>
    <submittedName>
        <fullName evidence="2">Histidine phosphatase superfamily protein (Branch 1)</fullName>
    </submittedName>
</protein>
<evidence type="ECO:0000313" key="2">
    <source>
        <dbReference type="EMBL" id="PZW40687.1"/>
    </source>
</evidence>
<dbReference type="InterPro" id="IPR029033">
    <property type="entry name" value="His_PPase_superfam"/>
</dbReference>
<dbReference type="InterPro" id="IPR013078">
    <property type="entry name" value="His_Pase_superF_clade-1"/>
</dbReference>
<comment type="caution">
    <text evidence="2">The sequence shown here is derived from an EMBL/GenBank/DDBJ whole genome shotgun (WGS) entry which is preliminary data.</text>
</comment>
<dbReference type="CDD" id="cd07067">
    <property type="entry name" value="HP_PGM_like"/>
    <property type="match status" value="1"/>
</dbReference>
<dbReference type="RefSeq" id="WP_111541051.1">
    <property type="nucleotide sequence ID" value="NZ_QKYV01000004.1"/>
</dbReference>
<evidence type="ECO:0000256" key="1">
    <source>
        <dbReference type="PIRSR" id="PIRSR613078-2"/>
    </source>
</evidence>
<dbReference type="AlphaFoldDB" id="A0A2W7IMU8"/>
<dbReference type="Gene3D" id="3.40.50.1240">
    <property type="entry name" value="Phosphoglycerate mutase-like"/>
    <property type="match status" value="1"/>
</dbReference>
<dbReference type="SUPFAM" id="SSF53254">
    <property type="entry name" value="Phosphoglycerate mutase-like"/>
    <property type="match status" value="1"/>
</dbReference>
<dbReference type="PANTHER" id="PTHR48100">
    <property type="entry name" value="BROAD-SPECIFICITY PHOSPHATASE YOR283W-RELATED"/>
    <property type="match status" value="1"/>
</dbReference>
<feature type="binding site" evidence="1">
    <location>
        <position position="91"/>
    </location>
    <ligand>
        <name>substrate</name>
    </ligand>
</feature>
<dbReference type="InterPro" id="IPR050275">
    <property type="entry name" value="PGM_Phosphatase"/>
</dbReference>
<dbReference type="PROSITE" id="PS51257">
    <property type="entry name" value="PROKAR_LIPOPROTEIN"/>
    <property type="match status" value="1"/>
</dbReference>
<gene>
    <name evidence="2" type="ORF">LX95_01755</name>
</gene>
<evidence type="ECO:0000313" key="3">
    <source>
        <dbReference type="Proteomes" id="UP000249542"/>
    </source>
</evidence>
<accession>A0A2W7IMU8</accession>
<keyword evidence="3" id="KW-1185">Reference proteome</keyword>
<name>A0A2W7IMU8_9FLAO</name>
<proteinExistence type="predicted"/>
<dbReference type="Proteomes" id="UP000249542">
    <property type="component" value="Unassembled WGS sequence"/>
</dbReference>
<reference evidence="2 3" key="1">
    <citation type="submission" date="2018-06" db="EMBL/GenBank/DDBJ databases">
        <title>Genomic Encyclopedia of Archaeal and Bacterial Type Strains, Phase II (KMG-II): from individual species to whole genera.</title>
        <authorList>
            <person name="Goeker M."/>
        </authorList>
    </citation>
    <scope>NUCLEOTIDE SEQUENCE [LARGE SCALE GENOMIC DNA]</scope>
    <source>
        <strain evidence="2 3">DSM 15361</strain>
    </source>
</reference>
<dbReference type="EMBL" id="QKYV01000004">
    <property type="protein sequence ID" value="PZW40687.1"/>
    <property type="molecule type" value="Genomic_DNA"/>
</dbReference>
<dbReference type="PANTHER" id="PTHR48100:SF1">
    <property type="entry name" value="HISTIDINE PHOSPHATASE FAMILY PROTEIN-RELATED"/>
    <property type="match status" value="1"/>
</dbReference>
<sequence>MKYSFILLLTLFFACKEQKPSSTKEANIASAEAKESATQTIYYFIRHAEKDRSTDSKDPSLTEKGQQRAENWAKVLKDKKIDLVYSSDFKRTIQTATPTANLFSQEVKLYPVEKLNDISFQKETQGKTVLVVGHSDTTPKFVNLILGETKYKDIDDNNNSNLYKVVVSKNGKKKSKLTQHPL</sequence>
<dbReference type="Pfam" id="PF00300">
    <property type="entry name" value="His_Phos_1"/>
    <property type="match status" value="1"/>
</dbReference>
<dbReference type="GO" id="GO:0005737">
    <property type="term" value="C:cytoplasm"/>
    <property type="evidence" value="ECO:0007669"/>
    <property type="project" value="TreeGrafter"/>
</dbReference>
<dbReference type="GO" id="GO:0016791">
    <property type="term" value="F:phosphatase activity"/>
    <property type="evidence" value="ECO:0007669"/>
    <property type="project" value="TreeGrafter"/>
</dbReference>